<name>A0A6M6JBZ4_9PSEU</name>
<evidence type="ECO:0000313" key="2">
    <source>
        <dbReference type="Proteomes" id="UP000505377"/>
    </source>
</evidence>
<proteinExistence type="predicted"/>
<dbReference type="Proteomes" id="UP000505377">
    <property type="component" value="Chromosome"/>
</dbReference>
<keyword evidence="2" id="KW-1185">Reference proteome</keyword>
<dbReference type="AlphaFoldDB" id="A0A6M6JBZ4"/>
<gene>
    <name evidence="1" type="ORF">HOP40_01090</name>
</gene>
<organism evidence="1 2">
    <name type="scientific">Pseudonocardia broussonetiae</name>
    <dbReference type="NCBI Taxonomy" id="2736640"/>
    <lineage>
        <taxon>Bacteria</taxon>
        <taxon>Bacillati</taxon>
        <taxon>Actinomycetota</taxon>
        <taxon>Actinomycetes</taxon>
        <taxon>Pseudonocardiales</taxon>
        <taxon>Pseudonocardiaceae</taxon>
        <taxon>Pseudonocardia</taxon>
    </lineage>
</organism>
<protein>
    <submittedName>
        <fullName evidence="1">Uncharacterized protein</fullName>
    </submittedName>
</protein>
<reference evidence="1 2" key="1">
    <citation type="submission" date="2020-05" db="EMBL/GenBank/DDBJ databases">
        <authorList>
            <person name="Mo P."/>
        </authorList>
    </citation>
    <scope>NUCLEOTIDE SEQUENCE [LARGE SCALE GENOMIC DNA]</scope>
    <source>
        <strain evidence="1 2">Gen01</strain>
    </source>
</reference>
<dbReference type="KEGG" id="pbro:HOP40_01090"/>
<dbReference type="RefSeq" id="WP_172153975.1">
    <property type="nucleotide sequence ID" value="NZ_CP053564.1"/>
</dbReference>
<dbReference type="EMBL" id="CP053564">
    <property type="protein sequence ID" value="QJY44600.1"/>
    <property type="molecule type" value="Genomic_DNA"/>
</dbReference>
<evidence type="ECO:0000313" key="1">
    <source>
        <dbReference type="EMBL" id="QJY44600.1"/>
    </source>
</evidence>
<accession>A0A6M6JBZ4</accession>
<sequence length="111" mass="12594">MLIWVTLAIGTATIVIGSLAMTRVDERWRAAHLQCCRCLRTWHGREKMCERCGGRGNRYDWMAEKYAGFPTHDWQGYLDTGPIPVVPVQRSLSTSFTGAPAVPEQRSEQRV</sequence>